<keyword evidence="10 18" id="KW-0067">ATP-binding</keyword>
<dbReference type="PRINTS" id="PR00959">
    <property type="entry name" value="MEVGALKINASE"/>
</dbReference>
<evidence type="ECO:0000256" key="6">
    <source>
        <dbReference type="ARBA" id="ARBA00022679"/>
    </source>
</evidence>
<dbReference type="Pfam" id="PF08544">
    <property type="entry name" value="GHMP_kinases_C"/>
    <property type="match status" value="1"/>
</dbReference>
<evidence type="ECO:0000256" key="1">
    <source>
        <dbReference type="ARBA" id="ARBA00004496"/>
    </source>
</evidence>
<sequence>MEVKARAPGKIILSGEHAVVHGSTAVAASISLYTSVSLAFPSHSGNDDTLKIQLKDMSLEFSWPVGRIKEALAEFSNVISSSPTSCPAACLKSIGALVEEQNIPEAKFGLASGLSAFLWLYSCIQGFKPATVVVTSELPIGSGLGSSAAFCVAVSAALLALSNSVSVDMAHQGWSSFGEKELDLLNRWAFEGEKIIHGKPSGIDNAVSTYGNMIKFKSGSLSLIKPSLPLEMLITNTKEGRNTKALVAGVSERTIRHHDALNFMFNAVDFISKELSAIIESPVSDEVSISEKEDCMAELMEMNQGLLQSMGVSHASIETVLRTTLKYKLASKLTGAGGGGCVLTLLPSLLSGTIVDMVIAELESCGFQCLIAEIGGRGVEICFDEFSSTDMNQNL</sequence>
<evidence type="ECO:0000256" key="8">
    <source>
        <dbReference type="ARBA" id="ARBA00022741"/>
    </source>
</evidence>
<evidence type="ECO:0000256" key="12">
    <source>
        <dbReference type="ARBA" id="ARBA00022955"/>
    </source>
</evidence>
<dbReference type="GeneID" id="111011387"/>
<dbReference type="GO" id="GO:0046872">
    <property type="term" value="F:metal ion binding"/>
    <property type="evidence" value="ECO:0007669"/>
    <property type="project" value="UniProtKB-KW"/>
</dbReference>
<keyword evidence="6 18" id="KW-0808">Transferase</keyword>
<evidence type="ECO:0000256" key="18">
    <source>
        <dbReference type="RuleBase" id="RU363087"/>
    </source>
</evidence>
<accession>A0A6J1CH50</accession>
<keyword evidence="16 18" id="KW-0753">Steroid metabolism</keyword>
<dbReference type="NCBIfam" id="TIGR00549">
    <property type="entry name" value="mevalon_kin"/>
    <property type="match status" value="1"/>
</dbReference>
<keyword evidence="5 18" id="KW-0444">Lipid biosynthesis</keyword>
<keyword evidence="12 18" id="KW-0752">Steroid biosynthesis</keyword>
<dbReference type="KEGG" id="mcha:111011387"/>
<evidence type="ECO:0000256" key="3">
    <source>
        <dbReference type="ARBA" id="ARBA00012103"/>
    </source>
</evidence>
<keyword evidence="8 18" id="KW-0547">Nucleotide-binding</keyword>
<evidence type="ECO:0000256" key="10">
    <source>
        <dbReference type="ARBA" id="ARBA00022840"/>
    </source>
</evidence>
<feature type="domain" description="GHMP kinase N-terminal" evidence="19">
    <location>
        <begin position="126"/>
        <end position="211"/>
    </location>
</feature>
<dbReference type="GO" id="GO:0019287">
    <property type="term" value="P:isopentenyl diphosphate biosynthetic process, mevalonate pathway"/>
    <property type="evidence" value="ECO:0007669"/>
    <property type="project" value="UniProtKB-UniPathway"/>
</dbReference>
<dbReference type="OrthoDB" id="1652964at2759"/>
<feature type="domain" description="GHMP kinase C-terminal" evidence="20">
    <location>
        <begin position="295"/>
        <end position="347"/>
    </location>
</feature>
<evidence type="ECO:0000313" key="21">
    <source>
        <dbReference type="Proteomes" id="UP000504603"/>
    </source>
</evidence>
<dbReference type="InterPro" id="IPR020568">
    <property type="entry name" value="Ribosomal_Su5_D2-typ_SF"/>
</dbReference>
<keyword evidence="9 18" id="KW-0418">Kinase</keyword>
<reference evidence="22" key="1">
    <citation type="submission" date="2025-08" db="UniProtKB">
        <authorList>
            <consortium name="RefSeq"/>
        </authorList>
    </citation>
    <scope>IDENTIFICATION</scope>
    <source>
        <strain evidence="22">OHB3-1</strain>
    </source>
</reference>
<name>A0A6J1CH50_MOMCH</name>
<comment type="pathway">
    <text evidence="17 18">Isoprenoid biosynthesis; isopentenyl diphosphate biosynthesis via mevalonate pathway; isopentenyl diphosphate from (R)-mevalonate: step 1/3.</text>
</comment>
<keyword evidence="13 18" id="KW-0756">Sterol biosynthesis</keyword>
<dbReference type="RefSeq" id="XP_022140806.1">
    <property type="nucleotide sequence ID" value="XM_022285114.1"/>
</dbReference>
<evidence type="ECO:0000256" key="15">
    <source>
        <dbReference type="ARBA" id="ARBA00023166"/>
    </source>
</evidence>
<evidence type="ECO:0000256" key="16">
    <source>
        <dbReference type="ARBA" id="ARBA00023221"/>
    </source>
</evidence>
<dbReference type="FunFam" id="3.30.70.890:FF:000003">
    <property type="entry name" value="Mevalonate kinase"/>
    <property type="match status" value="1"/>
</dbReference>
<dbReference type="Proteomes" id="UP000504603">
    <property type="component" value="Unplaced"/>
</dbReference>
<proteinExistence type="inferred from homology"/>
<dbReference type="PANTHER" id="PTHR43290:SF2">
    <property type="entry name" value="MEVALONATE KINASE"/>
    <property type="match status" value="1"/>
</dbReference>
<dbReference type="InterPro" id="IPR006204">
    <property type="entry name" value="GHMP_kinase_N_dom"/>
</dbReference>
<dbReference type="GO" id="GO:0005829">
    <property type="term" value="C:cytosol"/>
    <property type="evidence" value="ECO:0007669"/>
    <property type="project" value="TreeGrafter"/>
</dbReference>
<dbReference type="GO" id="GO:0005524">
    <property type="term" value="F:ATP binding"/>
    <property type="evidence" value="ECO:0007669"/>
    <property type="project" value="UniProtKB-KW"/>
</dbReference>
<dbReference type="Gene3D" id="3.30.70.890">
    <property type="entry name" value="GHMP kinase, C-terminal domain"/>
    <property type="match status" value="1"/>
</dbReference>
<evidence type="ECO:0000259" key="19">
    <source>
        <dbReference type="Pfam" id="PF00288"/>
    </source>
</evidence>
<evidence type="ECO:0000313" key="22">
    <source>
        <dbReference type="RefSeq" id="XP_022140806.1"/>
    </source>
</evidence>
<evidence type="ECO:0000256" key="13">
    <source>
        <dbReference type="ARBA" id="ARBA00023011"/>
    </source>
</evidence>
<dbReference type="SUPFAM" id="SSF55060">
    <property type="entry name" value="GHMP Kinase, C-terminal domain"/>
    <property type="match status" value="1"/>
</dbReference>
<keyword evidence="15 18" id="KW-1207">Sterol metabolism</keyword>
<dbReference type="UniPathway" id="UPA00057">
    <property type="reaction ID" value="UER00098"/>
</dbReference>
<dbReference type="GO" id="GO:0016126">
    <property type="term" value="P:sterol biosynthetic process"/>
    <property type="evidence" value="ECO:0007669"/>
    <property type="project" value="UniProtKB-KW"/>
</dbReference>
<protein>
    <recommendedName>
        <fullName evidence="3 18">Mevalonate kinase</fullName>
        <shortName evidence="18">MK</shortName>
        <ecNumber evidence="3 18">2.7.1.36</ecNumber>
    </recommendedName>
</protein>
<keyword evidence="14 18" id="KW-0443">Lipid metabolism</keyword>
<evidence type="ECO:0000256" key="7">
    <source>
        <dbReference type="ARBA" id="ARBA00022723"/>
    </source>
</evidence>
<dbReference type="PANTHER" id="PTHR43290">
    <property type="entry name" value="MEVALONATE KINASE"/>
    <property type="match status" value="1"/>
</dbReference>
<dbReference type="EC" id="2.7.1.36" evidence="3 18"/>
<keyword evidence="7" id="KW-0479">Metal-binding</keyword>
<dbReference type="InterPro" id="IPR013750">
    <property type="entry name" value="GHMP_kinase_C_dom"/>
</dbReference>
<comment type="catalytic activity">
    <reaction evidence="18">
        <text>(R)-mevalonate + ATP = (R)-5-phosphomevalonate + ADP + H(+)</text>
        <dbReference type="Rhea" id="RHEA:17065"/>
        <dbReference type="ChEBI" id="CHEBI:15378"/>
        <dbReference type="ChEBI" id="CHEBI:30616"/>
        <dbReference type="ChEBI" id="CHEBI:36464"/>
        <dbReference type="ChEBI" id="CHEBI:58146"/>
        <dbReference type="ChEBI" id="CHEBI:456216"/>
        <dbReference type="EC" id="2.7.1.36"/>
    </reaction>
</comment>
<evidence type="ECO:0000256" key="4">
    <source>
        <dbReference type="ARBA" id="ARBA00022490"/>
    </source>
</evidence>
<dbReference type="Pfam" id="PF00288">
    <property type="entry name" value="GHMP_kinases_N"/>
    <property type="match status" value="1"/>
</dbReference>
<evidence type="ECO:0000259" key="20">
    <source>
        <dbReference type="Pfam" id="PF08544"/>
    </source>
</evidence>
<dbReference type="InterPro" id="IPR006203">
    <property type="entry name" value="GHMP_knse_ATP-bd_CS"/>
</dbReference>
<evidence type="ECO:0000256" key="9">
    <source>
        <dbReference type="ARBA" id="ARBA00022777"/>
    </source>
</evidence>
<comment type="subcellular location">
    <subcellularLocation>
        <location evidence="1 18">Cytoplasm</location>
    </subcellularLocation>
</comment>
<evidence type="ECO:0000256" key="17">
    <source>
        <dbReference type="ARBA" id="ARBA00029438"/>
    </source>
</evidence>
<keyword evidence="21" id="KW-1185">Reference proteome</keyword>
<dbReference type="PROSITE" id="PS00627">
    <property type="entry name" value="GHMP_KINASES_ATP"/>
    <property type="match status" value="1"/>
</dbReference>
<dbReference type="SUPFAM" id="SSF54211">
    <property type="entry name" value="Ribosomal protein S5 domain 2-like"/>
    <property type="match status" value="1"/>
</dbReference>
<dbReference type="InterPro" id="IPR036554">
    <property type="entry name" value="GHMP_kinase_C_sf"/>
</dbReference>
<gene>
    <name evidence="22" type="primary">LOC111011387</name>
</gene>
<dbReference type="InterPro" id="IPR006205">
    <property type="entry name" value="Mev_gal_kin"/>
</dbReference>
<dbReference type="AlphaFoldDB" id="A0A6J1CH50"/>
<evidence type="ECO:0000256" key="11">
    <source>
        <dbReference type="ARBA" id="ARBA00022842"/>
    </source>
</evidence>
<keyword evidence="4 18" id="KW-0963">Cytoplasm</keyword>
<keyword evidence="11" id="KW-0460">Magnesium</keyword>
<evidence type="ECO:0000256" key="14">
    <source>
        <dbReference type="ARBA" id="ARBA00023098"/>
    </source>
</evidence>
<dbReference type="FunFam" id="3.30.230.10:FF:000027">
    <property type="entry name" value="Mevalonate kinase"/>
    <property type="match status" value="1"/>
</dbReference>
<organism evidence="21 22">
    <name type="scientific">Momordica charantia</name>
    <name type="common">Bitter gourd</name>
    <name type="synonym">Balsam pear</name>
    <dbReference type="NCBI Taxonomy" id="3673"/>
    <lineage>
        <taxon>Eukaryota</taxon>
        <taxon>Viridiplantae</taxon>
        <taxon>Streptophyta</taxon>
        <taxon>Embryophyta</taxon>
        <taxon>Tracheophyta</taxon>
        <taxon>Spermatophyta</taxon>
        <taxon>Magnoliopsida</taxon>
        <taxon>eudicotyledons</taxon>
        <taxon>Gunneridae</taxon>
        <taxon>Pentapetalae</taxon>
        <taxon>rosids</taxon>
        <taxon>fabids</taxon>
        <taxon>Cucurbitales</taxon>
        <taxon>Cucurbitaceae</taxon>
        <taxon>Momordiceae</taxon>
        <taxon>Momordica</taxon>
    </lineage>
</organism>
<comment type="similarity">
    <text evidence="2 18">Belongs to the GHMP kinase family. Mevalonate kinase subfamily.</text>
</comment>
<evidence type="ECO:0000256" key="5">
    <source>
        <dbReference type="ARBA" id="ARBA00022516"/>
    </source>
</evidence>
<dbReference type="Gene3D" id="3.30.230.10">
    <property type="match status" value="1"/>
</dbReference>
<evidence type="ECO:0000256" key="2">
    <source>
        <dbReference type="ARBA" id="ARBA00006495"/>
    </source>
</evidence>
<dbReference type="InterPro" id="IPR014721">
    <property type="entry name" value="Ribsml_uS5_D2-typ_fold_subgr"/>
</dbReference>
<dbReference type="GO" id="GO:0004496">
    <property type="term" value="F:mevalonate kinase activity"/>
    <property type="evidence" value="ECO:0007669"/>
    <property type="project" value="UniProtKB-EC"/>
</dbReference>